<dbReference type="Gene3D" id="3.40.50.300">
    <property type="entry name" value="P-loop containing nucleotide triphosphate hydrolases"/>
    <property type="match status" value="1"/>
</dbReference>
<reference evidence="1 2" key="1">
    <citation type="submission" date="2016-10" db="EMBL/GenBank/DDBJ databases">
        <authorList>
            <person name="de Groot N.N."/>
        </authorList>
    </citation>
    <scope>NUCLEOTIDE SEQUENCE [LARGE SCALE GENOMIC DNA]</scope>
    <source>
        <strain evidence="1 2">ATCC 35022</strain>
    </source>
</reference>
<dbReference type="EMBL" id="FMXQ01000010">
    <property type="protein sequence ID" value="SDB53456.1"/>
    <property type="molecule type" value="Genomic_DNA"/>
</dbReference>
<protein>
    <submittedName>
        <fullName evidence="1">Chromosome partitioning protein</fullName>
    </submittedName>
</protein>
<dbReference type="AlphaFoldDB" id="A0A1G6E7R2"/>
<dbReference type="NCBIfam" id="NF041546">
    <property type="entry name" value="ParA_partition"/>
    <property type="match status" value="1"/>
</dbReference>
<dbReference type="Proteomes" id="UP000199071">
    <property type="component" value="Unassembled WGS sequence"/>
</dbReference>
<evidence type="ECO:0000313" key="1">
    <source>
        <dbReference type="EMBL" id="SDB53456.1"/>
    </source>
</evidence>
<dbReference type="InterPro" id="IPR050678">
    <property type="entry name" value="DNA_Partitioning_ATPase"/>
</dbReference>
<proteinExistence type="predicted"/>
<gene>
    <name evidence="1" type="ORF">SAMN02982931_04235</name>
</gene>
<sequence length="213" mass="23205">MPGVIITIAQQKGGSGKTTVAAHLAIGLGTGGKSVAIVDVDPQGSLGQWFERREERLGEEGIDLEFRTASGWGARREARNLAKHHDFVVIDTPPKSDLEMRPAIEIADLVVVPLQPTPVDLWATEPTLQMATKERKETILVLNRVNRRSLLTAEMTDATRDLGYRVAKAQLGNRVAYPSSMGSGSTVLEAEPGGLAAEEIRDLVKDIRKAFRR</sequence>
<dbReference type="PANTHER" id="PTHR13696:SF96">
    <property type="entry name" value="COBQ_COBB_MIND_PARA NUCLEOTIDE BINDING DOMAIN-CONTAINING PROTEIN"/>
    <property type="match status" value="1"/>
</dbReference>
<evidence type="ECO:0000313" key="2">
    <source>
        <dbReference type="Proteomes" id="UP000199071"/>
    </source>
</evidence>
<dbReference type="STRING" id="665467.SAMN02982931_04235"/>
<accession>A0A1G6E7R2</accession>
<dbReference type="InterPro" id="IPR027417">
    <property type="entry name" value="P-loop_NTPase"/>
</dbReference>
<dbReference type="InterPro" id="IPR048089">
    <property type="entry name" value="McdA"/>
</dbReference>
<keyword evidence="2" id="KW-1185">Reference proteome</keyword>
<organism evidence="1 2">
    <name type="scientific">Bauldia litoralis</name>
    <dbReference type="NCBI Taxonomy" id="665467"/>
    <lineage>
        <taxon>Bacteria</taxon>
        <taxon>Pseudomonadati</taxon>
        <taxon>Pseudomonadota</taxon>
        <taxon>Alphaproteobacteria</taxon>
        <taxon>Hyphomicrobiales</taxon>
        <taxon>Kaistiaceae</taxon>
        <taxon>Bauldia</taxon>
    </lineage>
</organism>
<dbReference type="SUPFAM" id="SSF52540">
    <property type="entry name" value="P-loop containing nucleoside triphosphate hydrolases"/>
    <property type="match status" value="1"/>
</dbReference>
<dbReference type="CDD" id="cd02042">
    <property type="entry name" value="ParAB_family"/>
    <property type="match status" value="1"/>
</dbReference>
<dbReference type="RefSeq" id="WP_090879804.1">
    <property type="nucleotide sequence ID" value="NZ_FMXQ01000010.1"/>
</dbReference>
<dbReference type="PANTHER" id="PTHR13696">
    <property type="entry name" value="P-LOOP CONTAINING NUCLEOSIDE TRIPHOSPHATE HYDROLASE"/>
    <property type="match status" value="1"/>
</dbReference>
<dbReference type="OrthoDB" id="9804460at2"/>
<name>A0A1G6E7R2_9HYPH</name>
<dbReference type="PIRSF" id="PIRSF009320">
    <property type="entry name" value="Nuc_binding_HP_1000"/>
    <property type="match status" value="1"/>
</dbReference>
<dbReference type="Pfam" id="PF09140">
    <property type="entry name" value="MipZ"/>
    <property type="match status" value="1"/>
</dbReference>
<dbReference type="InterPro" id="IPR015223">
    <property type="entry name" value="MipZ"/>
</dbReference>